<dbReference type="Proteomes" id="UP000046393">
    <property type="component" value="Unplaced"/>
</dbReference>
<reference evidence="2" key="1">
    <citation type="submission" date="2017-02" db="UniProtKB">
        <authorList>
            <consortium name="WormBaseParasite"/>
        </authorList>
    </citation>
    <scope>IDENTIFICATION</scope>
</reference>
<sequence>MLSLRKWMSKPRIDDWSPLAKFYYADEALIAVANELDSFDGRRDPDRCNQLVAKLRQAQDRLLHIISEIMVIVFPHESDRACRDYRVKFPDEIIHDNLPGQLWFGAECLTAGSSIIDHEAESEVIRPMARALTKQLDTLREMLKDQSLKDTTHYSDKIKLNLKEFDRLFAEFELNYVSAMVPVKSVREHDCQLDVAVLFSESLGRALKLGYITQELIDDCDPNVMIALPRLAVICGLIYFPEGALNVDGPPENLSEMFRPFHSLLIKIRDLLRVLTADELRAVELALCSGDSSSIENQKIDGTTFTMSDFRQKNVSTSRLNGSNISSVHSLCVFEDSDDEGSNESSFPSRLAENTSVLAQEILSPPLNTSPLQCNQPELSTCTYFVYFRPSRSTDPVNLRSRFHSSADIVHRLFVCIAGVADQLQTNYPSDIRKVLKMVLQPNEVVPVYEVCTIILF</sequence>
<dbReference type="AlphaFoldDB" id="A0A0N5ACB2"/>
<accession>A0A0N5ACB2</accession>
<protein>
    <submittedName>
        <fullName evidence="2">Lateral signaling target protein 2 homolog</fullName>
    </submittedName>
</protein>
<proteinExistence type="predicted"/>
<evidence type="ECO:0000313" key="1">
    <source>
        <dbReference type="Proteomes" id="UP000046393"/>
    </source>
</evidence>
<dbReference type="PANTHER" id="PTHR46465:SF2">
    <property type="entry name" value="LATERAL SIGNALING TARGET PROTEIN 2 HOMOLOG"/>
    <property type="match status" value="1"/>
</dbReference>
<dbReference type="GO" id="GO:0031901">
    <property type="term" value="C:early endosome membrane"/>
    <property type="evidence" value="ECO:0007669"/>
    <property type="project" value="TreeGrafter"/>
</dbReference>
<dbReference type="InterPro" id="IPR051118">
    <property type="entry name" value="LST-2"/>
</dbReference>
<dbReference type="WBParaSite" id="SMUV_0000178801-mRNA-1">
    <property type="protein sequence ID" value="SMUV_0000178801-mRNA-1"/>
    <property type="gene ID" value="SMUV_0000178801"/>
</dbReference>
<organism evidence="1 2">
    <name type="scientific">Syphacia muris</name>
    <dbReference type="NCBI Taxonomy" id="451379"/>
    <lineage>
        <taxon>Eukaryota</taxon>
        <taxon>Metazoa</taxon>
        <taxon>Ecdysozoa</taxon>
        <taxon>Nematoda</taxon>
        <taxon>Chromadorea</taxon>
        <taxon>Rhabditida</taxon>
        <taxon>Spirurina</taxon>
        <taxon>Oxyuridomorpha</taxon>
        <taxon>Oxyuroidea</taxon>
        <taxon>Oxyuridae</taxon>
        <taxon>Syphacia</taxon>
    </lineage>
</organism>
<dbReference type="PANTHER" id="PTHR46465">
    <property type="entry name" value="LATERAL SIGNALING TARGET PROTEIN 2 HOMOLOG"/>
    <property type="match status" value="1"/>
</dbReference>
<evidence type="ECO:0000313" key="2">
    <source>
        <dbReference type="WBParaSite" id="SMUV_0000178801-mRNA-1"/>
    </source>
</evidence>
<keyword evidence="1" id="KW-1185">Reference proteome</keyword>
<name>A0A0N5ACB2_9BILA</name>